<evidence type="ECO:0000256" key="1">
    <source>
        <dbReference type="SAM" id="MobiDB-lite"/>
    </source>
</evidence>
<dbReference type="EMBL" id="CP034563">
    <property type="protein sequence ID" value="AZQ64991.1"/>
    <property type="molecule type" value="Genomic_DNA"/>
</dbReference>
<evidence type="ECO:0000313" key="3">
    <source>
        <dbReference type="EMBL" id="AZQ64991.1"/>
    </source>
</evidence>
<evidence type="ECO:0000259" key="2">
    <source>
        <dbReference type="Pfam" id="PF14321"/>
    </source>
</evidence>
<dbReference type="PROSITE" id="PS51257">
    <property type="entry name" value="PROKAR_LIPOPROTEIN"/>
    <property type="match status" value="1"/>
</dbReference>
<dbReference type="KEGG" id="fll:EI427_22480"/>
<organism evidence="3 4">
    <name type="scientific">Flammeovirga pectinis</name>
    <dbReference type="NCBI Taxonomy" id="2494373"/>
    <lineage>
        <taxon>Bacteria</taxon>
        <taxon>Pseudomonadati</taxon>
        <taxon>Bacteroidota</taxon>
        <taxon>Cytophagia</taxon>
        <taxon>Cytophagales</taxon>
        <taxon>Flammeovirgaceae</taxon>
        <taxon>Flammeovirga</taxon>
    </lineage>
</organism>
<proteinExistence type="predicted"/>
<dbReference type="Pfam" id="PF14321">
    <property type="entry name" value="DUF4382"/>
    <property type="match status" value="1"/>
</dbReference>
<dbReference type="InterPro" id="IPR025491">
    <property type="entry name" value="DUF4382"/>
</dbReference>
<dbReference type="RefSeq" id="WP_126619262.1">
    <property type="nucleotide sequence ID" value="NZ_CP034563.1"/>
</dbReference>
<keyword evidence="4" id="KW-1185">Reference proteome</keyword>
<feature type="region of interest" description="Disordered" evidence="1">
    <location>
        <begin position="206"/>
        <end position="225"/>
    </location>
</feature>
<reference evidence="3 4" key="1">
    <citation type="submission" date="2018-12" db="EMBL/GenBank/DDBJ databases">
        <title>Flammeovirga pectinis sp. nov., isolated from the gut of the Korean scallop, Patinopecten yessoensis.</title>
        <authorList>
            <person name="Bae J.-W."/>
            <person name="Jeong Y.-S."/>
            <person name="Kang W."/>
        </authorList>
    </citation>
    <scope>NUCLEOTIDE SEQUENCE [LARGE SCALE GENOMIC DNA]</scope>
    <source>
        <strain evidence="3 4">L12M1</strain>
    </source>
</reference>
<accession>A0A3Q9FSE2</accession>
<dbReference type="OrthoDB" id="2111471at2"/>
<protein>
    <submittedName>
        <fullName evidence="3">DUF4382 domain-containing protein</fullName>
    </submittedName>
</protein>
<dbReference type="Proteomes" id="UP000267268">
    <property type="component" value="Chromosome 2"/>
</dbReference>
<evidence type="ECO:0000313" key="4">
    <source>
        <dbReference type="Proteomes" id="UP000267268"/>
    </source>
</evidence>
<sequence>MKNFLVAVMSTAVLATSCSQTNDSDSNYNPSTTTDLSVQATGLNTTTSTFGAGNGLEGIDSVVVGITSFNMSINGDTVTFEKSGNDGAIDLLSFTSTDTLIWTNEEIPSGDVGDIAILNLDKNYDNNYVIESGGNKADLHLSHTALQFKLVSDEDDIDEGDKYVIKLNMANSLRLVSKGNGSYNLQQGTAGIEKMGTMVLVETVDNDLDMDDDDHDSDDENDDND</sequence>
<feature type="domain" description="DUF4382" evidence="2">
    <location>
        <begin position="57"/>
        <end position="186"/>
    </location>
</feature>
<gene>
    <name evidence="3" type="ORF">EI427_22480</name>
</gene>
<name>A0A3Q9FSE2_9BACT</name>
<dbReference type="AlphaFoldDB" id="A0A3Q9FSE2"/>